<dbReference type="RefSeq" id="WP_067552793.1">
    <property type="nucleotide sequence ID" value="NZ_LPXN01000038.1"/>
</dbReference>
<sequence length="235" mass="25314">MPDSLATAPHRPLAERSRTYAIPCPSPFRDRVTALAQGRGVSVADLARAILLTVPEAAIRAAADPGEPAGGDRETVALKSGASKGRVLRRKPRLQVRLQPGLDIALLRRALALALAMAEAPPAANPAPAPAPAREIASEAKREAERLAARIKNLEEELERLRLMLSAAAFEPLKEGVRSRADALHVLGFPSHATPDDRTLKAKFRMLAMIFHPDSPYGDTLRMGQLNAAMDALRR</sequence>
<dbReference type="InterPro" id="IPR036869">
    <property type="entry name" value="J_dom_sf"/>
</dbReference>
<keyword evidence="1" id="KW-0175">Coiled coil</keyword>
<reference evidence="2 3" key="1">
    <citation type="submission" date="2015-12" db="EMBL/GenBank/DDBJ databases">
        <title>Genome sequence of Oceanibaculum pacificum MCCC 1A02656.</title>
        <authorList>
            <person name="Lu L."/>
            <person name="Lai Q."/>
            <person name="Shao Z."/>
            <person name="Qian P."/>
        </authorList>
    </citation>
    <scope>NUCLEOTIDE SEQUENCE [LARGE SCALE GENOMIC DNA]</scope>
    <source>
        <strain evidence="2 3">MCCC 1A02656</strain>
    </source>
</reference>
<protein>
    <recommendedName>
        <fullName evidence="4">J domain-containing protein</fullName>
    </recommendedName>
</protein>
<dbReference type="STRING" id="580166.AUP43_16890"/>
<evidence type="ECO:0000313" key="2">
    <source>
        <dbReference type="EMBL" id="KZD12275.1"/>
    </source>
</evidence>
<proteinExistence type="predicted"/>
<accession>A0A154WFN5</accession>
<dbReference type="Proteomes" id="UP000076400">
    <property type="component" value="Unassembled WGS sequence"/>
</dbReference>
<keyword evidence="3" id="KW-1185">Reference proteome</keyword>
<dbReference type="EMBL" id="LPXN01000038">
    <property type="protein sequence ID" value="KZD12275.1"/>
    <property type="molecule type" value="Genomic_DNA"/>
</dbReference>
<organism evidence="2 3">
    <name type="scientific">Oceanibaculum pacificum</name>
    <dbReference type="NCBI Taxonomy" id="580166"/>
    <lineage>
        <taxon>Bacteria</taxon>
        <taxon>Pseudomonadati</taxon>
        <taxon>Pseudomonadota</taxon>
        <taxon>Alphaproteobacteria</taxon>
        <taxon>Rhodospirillales</taxon>
        <taxon>Oceanibaculaceae</taxon>
        <taxon>Oceanibaculum</taxon>
    </lineage>
</organism>
<gene>
    <name evidence="2" type="ORF">AUP43_16890</name>
</gene>
<dbReference type="OrthoDB" id="7302646at2"/>
<evidence type="ECO:0000256" key="1">
    <source>
        <dbReference type="SAM" id="Coils"/>
    </source>
</evidence>
<evidence type="ECO:0000313" key="3">
    <source>
        <dbReference type="Proteomes" id="UP000076400"/>
    </source>
</evidence>
<feature type="coiled-coil region" evidence="1">
    <location>
        <begin position="137"/>
        <end position="171"/>
    </location>
</feature>
<evidence type="ECO:0008006" key="4">
    <source>
        <dbReference type="Google" id="ProtNLM"/>
    </source>
</evidence>
<dbReference type="SUPFAM" id="SSF46565">
    <property type="entry name" value="Chaperone J-domain"/>
    <property type="match status" value="1"/>
</dbReference>
<dbReference type="Gene3D" id="1.10.287.110">
    <property type="entry name" value="DnaJ domain"/>
    <property type="match status" value="1"/>
</dbReference>
<dbReference type="AlphaFoldDB" id="A0A154WFN5"/>
<name>A0A154WFN5_9PROT</name>
<comment type="caution">
    <text evidence="2">The sequence shown here is derived from an EMBL/GenBank/DDBJ whole genome shotgun (WGS) entry which is preliminary data.</text>
</comment>